<dbReference type="RefSeq" id="WP_157587993.1">
    <property type="nucleotide sequence ID" value="NZ_WPIN01000010.1"/>
</dbReference>
<name>A0A7K1SHS4_9BACT</name>
<dbReference type="Proteomes" id="UP000436006">
    <property type="component" value="Unassembled WGS sequence"/>
</dbReference>
<accession>A0A7K1SHS4</accession>
<comment type="caution">
    <text evidence="1">The sequence shown here is derived from an EMBL/GenBank/DDBJ whole genome shotgun (WGS) entry which is preliminary data.</text>
</comment>
<reference evidence="1 2" key="1">
    <citation type="submission" date="2019-12" db="EMBL/GenBank/DDBJ databases">
        <title>Spirosoma sp. HMF4905 genome sequencing and assembly.</title>
        <authorList>
            <person name="Kang H."/>
            <person name="Cha I."/>
            <person name="Kim H."/>
            <person name="Joh K."/>
        </authorList>
    </citation>
    <scope>NUCLEOTIDE SEQUENCE [LARGE SCALE GENOMIC DNA]</scope>
    <source>
        <strain evidence="1 2">HMF4905</strain>
    </source>
</reference>
<dbReference type="AlphaFoldDB" id="A0A7K1SHS4"/>
<dbReference type="EMBL" id="WPIN01000010">
    <property type="protein sequence ID" value="MVM33278.1"/>
    <property type="molecule type" value="Genomic_DNA"/>
</dbReference>
<proteinExistence type="predicted"/>
<protein>
    <submittedName>
        <fullName evidence="1">Uncharacterized protein</fullName>
    </submittedName>
</protein>
<evidence type="ECO:0000313" key="2">
    <source>
        <dbReference type="Proteomes" id="UP000436006"/>
    </source>
</evidence>
<organism evidence="1 2">
    <name type="scientific">Spirosoma arboris</name>
    <dbReference type="NCBI Taxonomy" id="2682092"/>
    <lineage>
        <taxon>Bacteria</taxon>
        <taxon>Pseudomonadati</taxon>
        <taxon>Bacteroidota</taxon>
        <taxon>Cytophagia</taxon>
        <taxon>Cytophagales</taxon>
        <taxon>Cytophagaceae</taxon>
        <taxon>Spirosoma</taxon>
    </lineage>
</organism>
<gene>
    <name evidence="1" type="ORF">GO755_24775</name>
</gene>
<evidence type="ECO:0000313" key="1">
    <source>
        <dbReference type="EMBL" id="MVM33278.1"/>
    </source>
</evidence>
<keyword evidence="2" id="KW-1185">Reference proteome</keyword>
<sequence length="122" mass="13551">MARFHLGALIPVAVRFFTPLVILLLPKLWCKNAPLLTPLPPEVAVQKCTSSATSTSTSSAPINKDIPITYIPTTNKAPVVPTFDVFWNAYDYKVGRKDCQKKWDRLPPEDKVAILTVLPAYV</sequence>